<sequence>MDENNVLQELIKIVNNAKKLKVEYGVTGQEVDRDNNDIITFSSNTTMEVNYDEKKGSMTTVRGDFSRTYTIKEKFENYKEEIIEKDSNTKSEKSYIIEYSKEDYENLFNPGGKLHPLQVEELIPEDSQMNNKNCQVCFPSKVITDSIPGYIKSTYAIYKKDVNYYDITIIMSQLDKETEIPLMQYCNTRIYTM</sequence>
<dbReference type="RefSeq" id="WP_074079144.1">
    <property type="nucleotide sequence ID" value="NZ_JANKBY010000128.1"/>
</dbReference>
<dbReference type="AlphaFoldDB" id="A0A9X2MB11"/>
<organism evidence="1 2">
    <name type="scientific">Terrisporobacter muris</name>
    <dbReference type="NCBI Taxonomy" id="2963284"/>
    <lineage>
        <taxon>Bacteria</taxon>
        <taxon>Bacillati</taxon>
        <taxon>Bacillota</taxon>
        <taxon>Clostridia</taxon>
        <taxon>Peptostreptococcales</taxon>
        <taxon>Peptostreptococcaceae</taxon>
        <taxon>Terrisporobacter</taxon>
    </lineage>
</organism>
<protein>
    <submittedName>
        <fullName evidence="1">Uncharacterized protein</fullName>
    </submittedName>
</protein>
<evidence type="ECO:0000313" key="2">
    <source>
        <dbReference type="Proteomes" id="UP001140817"/>
    </source>
</evidence>
<dbReference type="Proteomes" id="UP001140817">
    <property type="component" value="Unassembled WGS sequence"/>
</dbReference>
<evidence type="ECO:0000313" key="1">
    <source>
        <dbReference type="EMBL" id="MCR1823310.1"/>
    </source>
</evidence>
<name>A0A9X2MB11_9FIRM</name>
<accession>A0A9X2MB11</accession>
<proteinExistence type="predicted"/>
<comment type="caution">
    <text evidence="1">The sequence shown here is derived from an EMBL/GenBank/DDBJ whole genome shotgun (WGS) entry which is preliminary data.</text>
</comment>
<dbReference type="EMBL" id="JANKBY010000128">
    <property type="protein sequence ID" value="MCR1823310.1"/>
    <property type="molecule type" value="Genomic_DNA"/>
</dbReference>
<keyword evidence="2" id="KW-1185">Reference proteome</keyword>
<gene>
    <name evidence="1" type="ORF">NSA58_10970</name>
</gene>
<reference evidence="1" key="1">
    <citation type="submission" date="2022-07" db="EMBL/GenBank/DDBJ databases">
        <title>Enhanced cultured diversity of the mouse gut microbiota enables custom-made synthetic communities.</title>
        <authorList>
            <person name="Afrizal A."/>
        </authorList>
    </citation>
    <scope>NUCLEOTIDE SEQUENCE</scope>
    <source>
        <strain evidence="1">DSM 29186</strain>
    </source>
</reference>